<protein>
    <submittedName>
        <fullName evidence="2">Uncharacterized protein</fullName>
    </submittedName>
</protein>
<proteinExistence type="predicted"/>
<gene>
    <name evidence="2" type="ORF">G4G71_22235</name>
</gene>
<keyword evidence="1" id="KW-1133">Transmembrane helix</keyword>
<evidence type="ECO:0000256" key="1">
    <source>
        <dbReference type="SAM" id="Phobius"/>
    </source>
</evidence>
<accession>A0A7Z3GRZ4</accession>
<evidence type="ECO:0000313" key="3">
    <source>
        <dbReference type="Proteomes" id="UP000502549"/>
    </source>
</evidence>
<evidence type="ECO:0000313" key="2">
    <source>
        <dbReference type="EMBL" id="QJP10471.1"/>
    </source>
</evidence>
<dbReference type="RefSeq" id="WP_169940275.1">
    <property type="nucleotide sequence ID" value="NZ_CP048833.1"/>
</dbReference>
<feature type="transmembrane region" description="Helical" evidence="1">
    <location>
        <begin position="12"/>
        <end position="35"/>
    </location>
</feature>
<dbReference type="AlphaFoldDB" id="A0A7Z3GRZ4"/>
<name>A0A7Z3GRZ4_9PSED</name>
<keyword evidence="1" id="KW-0472">Membrane</keyword>
<dbReference type="EMBL" id="CP048833">
    <property type="protein sequence ID" value="QJP10471.1"/>
    <property type="molecule type" value="Genomic_DNA"/>
</dbReference>
<dbReference type="Proteomes" id="UP000502549">
    <property type="component" value="Chromosome"/>
</dbReference>
<keyword evidence="1" id="KW-0812">Transmembrane</keyword>
<keyword evidence="3" id="KW-1185">Reference proteome</keyword>
<sequence>MSEYLQFWLAQHLIGLAIWLVFVVILFVCNIPLFIRLLRCKHEKYREDRACNAICCNCGRNLGFIQTLRDARKEGEA</sequence>
<organism evidence="2 3">
    <name type="scientific">Pseudomonas multiresinivorans</name>
    <dbReference type="NCBI Taxonomy" id="95301"/>
    <lineage>
        <taxon>Bacteria</taxon>
        <taxon>Pseudomonadati</taxon>
        <taxon>Pseudomonadota</taxon>
        <taxon>Gammaproteobacteria</taxon>
        <taxon>Pseudomonadales</taxon>
        <taxon>Pseudomonadaceae</taxon>
        <taxon>Pseudomonas</taxon>
    </lineage>
</organism>
<dbReference type="KEGG" id="pmui:G4G71_22235"/>
<reference evidence="2 3" key="1">
    <citation type="submission" date="2020-02" db="EMBL/GenBank/DDBJ databases">
        <title>Complete genome sequence of Pseudomonas multiresinivorans ORNL1.</title>
        <authorList>
            <person name="Podar M."/>
        </authorList>
    </citation>
    <scope>NUCLEOTIDE SEQUENCE [LARGE SCALE GENOMIC DNA]</scope>
    <source>
        <strain evidence="3">populi</strain>
    </source>
</reference>